<keyword evidence="3" id="KW-1185">Reference proteome</keyword>
<dbReference type="InterPro" id="IPR029032">
    <property type="entry name" value="AhpD-like"/>
</dbReference>
<accession>A0ABV7AEJ4</accession>
<gene>
    <name evidence="2" type="ORF">ACFOES_04500</name>
</gene>
<evidence type="ECO:0000313" key="2">
    <source>
        <dbReference type="EMBL" id="MFC2967346.1"/>
    </source>
</evidence>
<dbReference type="SUPFAM" id="SSF69118">
    <property type="entry name" value="AhpD-like"/>
    <property type="match status" value="1"/>
</dbReference>
<comment type="caution">
    <text evidence="2">The sequence shown here is derived from an EMBL/GenBank/DDBJ whole genome shotgun (WGS) entry which is preliminary data.</text>
</comment>
<dbReference type="EMBL" id="JBHRSK010000004">
    <property type="protein sequence ID" value="MFC2967346.1"/>
    <property type="molecule type" value="Genomic_DNA"/>
</dbReference>
<protein>
    <submittedName>
        <fullName evidence="2">Carboxymuconolactone decarboxylase family protein</fullName>
    </submittedName>
</protein>
<dbReference type="PANTHER" id="PTHR34846:SF7">
    <property type="entry name" value="BLL7811 PROTEIN"/>
    <property type="match status" value="1"/>
</dbReference>
<dbReference type="Pfam" id="PF02627">
    <property type="entry name" value="CMD"/>
    <property type="match status" value="1"/>
</dbReference>
<proteinExistence type="predicted"/>
<dbReference type="RefSeq" id="WP_377831982.1">
    <property type="nucleotide sequence ID" value="NZ_JBHRSK010000004.1"/>
</dbReference>
<dbReference type="PANTHER" id="PTHR34846">
    <property type="entry name" value="4-CARBOXYMUCONOLACTONE DECARBOXYLASE FAMILY PROTEIN (AFU_ORTHOLOGUE AFUA_6G11590)"/>
    <property type="match status" value="1"/>
</dbReference>
<dbReference type="Gene3D" id="1.20.1290.10">
    <property type="entry name" value="AhpD-like"/>
    <property type="match status" value="1"/>
</dbReference>
<name>A0ABV7AEJ4_9RHOB</name>
<dbReference type="InterPro" id="IPR003779">
    <property type="entry name" value="CMD-like"/>
</dbReference>
<organism evidence="2 3">
    <name type="scientific">Acidimangrovimonas pyrenivorans</name>
    <dbReference type="NCBI Taxonomy" id="2030798"/>
    <lineage>
        <taxon>Bacteria</taxon>
        <taxon>Pseudomonadati</taxon>
        <taxon>Pseudomonadota</taxon>
        <taxon>Alphaproteobacteria</taxon>
        <taxon>Rhodobacterales</taxon>
        <taxon>Paracoccaceae</taxon>
        <taxon>Acidimangrovimonas</taxon>
    </lineage>
</organism>
<feature type="domain" description="Carboxymuconolactone decarboxylase-like" evidence="1">
    <location>
        <begin position="18"/>
        <end position="99"/>
    </location>
</feature>
<evidence type="ECO:0000313" key="3">
    <source>
        <dbReference type="Proteomes" id="UP001595443"/>
    </source>
</evidence>
<sequence length="158" mass="16875">MTTTDSRVDYADFTRILPGAQPALLALGKAAGDAGLDKALSELVKIRVSQINGCTFCLRYHLDLARGLGVAQDKLDLVACWRDAGLFDAREQAALAWAECLTEIGPDGVPEPLHAALRAVFTETEIVALTAAIATINAWNRLGVGLRFAPSLRSREAA</sequence>
<dbReference type="Proteomes" id="UP001595443">
    <property type="component" value="Unassembled WGS sequence"/>
</dbReference>
<reference evidence="3" key="1">
    <citation type="journal article" date="2019" name="Int. J. Syst. Evol. Microbiol.">
        <title>The Global Catalogue of Microorganisms (GCM) 10K type strain sequencing project: providing services to taxonomists for standard genome sequencing and annotation.</title>
        <authorList>
            <consortium name="The Broad Institute Genomics Platform"/>
            <consortium name="The Broad Institute Genome Sequencing Center for Infectious Disease"/>
            <person name="Wu L."/>
            <person name="Ma J."/>
        </authorList>
    </citation>
    <scope>NUCLEOTIDE SEQUENCE [LARGE SCALE GENOMIC DNA]</scope>
    <source>
        <strain evidence="3">KCTC 62192</strain>
    </source>
</reference>
<evidence type="ECO:0000259" key="1">
    <source>
        <dbReference type="Pfam" id="PF02627"/>
    </source>
</evidence>
<dbReference type="InterPro" id="IPR004675">
    <property type="entry name" value="AhpD_core"/>
</dbReference>
<dbReference type="NCBIfam" id="TIGR00778">
    <property type="entry name" value="ahpD_dom"/>
    <property type="match status" value="1"/>
</dbReference>